<gene>
    <name evidence="1" type="ORF">Pint_02393</name>
</gene>
<organism evidence="1 2">
    <name type="scientific">Pistacia integerrima</name>
    <dbReference type="NCBI Taxonomy" id="434235"/>
    <lineage>
        <taxon>Eukaryota</taxon>
        <taxon>Viridiplantae</taxon>
        <taxon>Streptophyta</taxon>
        <taxon>Embryophyta</taxon>
        <taxon>Tracheophyta</taxon>
        <taxon>Spermatophyta</taxon>
        <taxon>Magnoliopsida</taxon>
        <taxon>eudicotyledons</taxon>
        <taxon>Gunneridae</taxon>
        <taxon>Pentapetalae</taxon>
        <taxon>rosids</taxon>
        <taxon>malvids</taxon>
        <taxon>Sapindales</taxon>
        <taxon>Anacardiaceae</taxon>
        <taxon>Pistacia</taxon>
    </lineage>
</organism>
<sequence length="106" mass="12068">MIKGYTAVGEELVINTHKSEYLKFPGDLKSCHNLEPYLHGVAGTQGKRGGFHLEVKRDIALVNKDLDAVKDEYLVPVSWWCMHNKGMVQEDDGSWILKDHEDDNEL</sequence>
<accession>A0ACC0ZIA0</accession>
<keyword evidence="2" id="KW-1185">Reference proteome</keyword>
<protein>
    <submittedName>
        <fullName evidence="1">Uncharacterized protein</fullName>
    </submittedName>
</protein>
<reference evidence="2" key="1">
    <citation type="journal article" date="2023" name="G3 (Bethesda)">
        <title>Genome assembly and association tests identify interacting loci associated with vigor, precocity, and sex in interspecific pistachio rootstocks.</title>
        <authorList>
            <person name="Palmer W."/>
            <person name="Jacygrad E."/>
            <person name="Sagayaradj S."/>
            <person name="Cavanaugh K."/>
            <person name="Han R."/>
            <person name="Bertier L."/>
            <person name="Beede B."/>
            <person name="Kafkas S."/>
            <person name="Golino D."/>
            <person name="Preece J."/>
            <person name="Michelmore R."/>
        </authorList>
    </citation>
    <scope>NUCLEOTIDE SEQUENCE [LARGE SCALE GENOMIC DNA]</scope>
</reference>
<evidence type="ECO:0000313" key="2">
    <source>
        <dbReference type="Proteomes" id="UP001163603"/>
    </source>
</evidence>
<comment type="caution">
    <text evidence="1">The sequence shown here is derived from an EMBL/GenBank/DDBJ whole genome shotgun (WGS) entry which is preliminary data.</text>
</comment>
<evidence type="ECO:0000313" key="1">
    <source>
        <dbReference type="EMBL" id="KAJ0052523.1"/>
    </source>
</evidence>
<dbReference type="EMBL" id="CM047736">
    <property type="protein sequence ID" value="KAJ0052523.1"/>
    <property type="molecule type" value="Genomic_DNA"/>
</dbReference>
<name>A0ACC0ZIA0_9ROSI</name>
<dbReference type="Proteomes" id="UP001163603">
    <property type="component" value="Chromosome 1"/>
</dbReference>
<proteinExistence type="predicted"/>